<dbReference type="Pfam" id="PF14568">
    <property type="entry name" value="SUKH_6"/>
    <property type="match status" value="1"/>
</dbReference>
<accession>A0A919L2K0</accession>
<dbReference type="Gene3D" id="3.40.1580.10">
    <property type="entry name" value="SMI1/KNR4-like"/>
    <property type="match status" value="1"/>
</dbReference>
<evidence type="ECO:0000313" key="1">
    <source>
        <dbReference type="EMBL" id="GHH81054.1"/>
    </source>
</evidence>
<dbReference type="RefSeq" id="WP_190214296.1">
    <property type="nucleotide sequence ID" value="NZ_BNBO01000050.1"/>
</dbReference>
<dbReference type="AlphaFoldDB" id="A0A919L2K0"/>
<dbReference type="Proteomes" id="UP000617734">
    <property type="component" value="Unassembled WGS sequence"/>
</dbReference>
<dbReference type="InterPro" id="IPR037883">
    <property type="entry name" value="Knr4/Smi1-like_sf"/>
</dbReference>
<dbReference type="GeneID" id="95356585"/>
<organism evidence="1 2">
    <name type="scientific">Kitasatospora indigofera</name>
    <dbReference type="NCBI Taxonomy" id="67307"/>
    <lineage>
        <taxon>Bacteria</taxon>
        <taxon>Bacillati</taxon>
        <taxon>Actinomycetota</taxon>
        <taxon>Actinomycetes</taxon>
        <taxon>Kitasatosporales</taxon>
        <taxon>Streptomycetaceae</taxon>
        <taxon>Kitasatospora</taxon>
    </lineage>
</organism>
<evidence type="ECO:0008006" key="3">
    <source>
        <dbReference type="Google" id="ProtNLM"/>
    </source>
</evidence>
<protein>
    <recommendedName>
        <fullName evidence="3">Knr4/Smi1-like domain-containing protein</fullName>
    </recommendedName>
</protein>
<dbReference type="SUPFAM" id="SSF160631">
    <property type="entry name" value="SMI1/KNR4-like"/>
    <property type="match status" value="1"/>
</dbReference>
<dbReference type="EMBL" id="BNBO01000050">
    <property type="protein sequence ID" value="GHH81054.1"/>
    <property type="molecule type" value="Genomic_DNA"/>
</dbReference>
<evidence type="ECO:0000313" key="2">
    <source>
        <dbReference type="Proteomes" id="UP000617734"/>
    </source>
</evidence>
<proteinExistence type="predicted"/>
<sequence>MTVERLAGLLGAPDRRPAQVPWEDSAAVLDGLRFPADYRWLVDTYGEIRIRSDFGIYGPQRDRGGFAAFRAYTADAYEQVELTHEEPRFPETPDRPPYEMLPEPGGLLPWGGDNRGNYVFWLTADPDQDRWPVVVWIQDLELWDVFPGGTTAFLAALITGEYHLSRELLGSDSHPLWEFEADWNGRGGRPVA</sequence>
<keyword evidence="2" id="KW-1185">Reference proteome</keyword>
<name>A0A919L2K0_9ACTN</name>
<reference evidence="1" key="2">
    <citation type="submission" date="2020-09" db="EMBL/GenBank/DDBJ databases">
        <authorList>
            <person name="Sun Q."/>
            <person name="Ohkuma M."/>
        </authorList>
    </citation>
    <scope>NUCLEOTIDE SEQUENCE</scope>
    <source>
        <strain evidence="1">JCM 4646</strain>
    </source>
</reference>
<comment type="caution">
    <text evidence="1">The sequence shown here is derived from an EMBL/GenBank/DDBJ whole genome shotgun (WGS) entry which is preliminary data.</text>
</comment>
<gene>
    <name evidence="1" type="ORF">GCM10018781_62810</name>
</gene>
<reference evidence="1" key="1">
    <citation type="journal article" date="2014" name="Int. J. Syst. Evol. Microbiol.">
        <title>Complete genome sequence of Corynebacterium casei LMG S-19264T (=DSM 44701T), isolated from a smear-ripened cheese.</title>
        <authorList>
            <consortium name="US DOE Joint Genome Institute (JGI-PGF)"/>
            <person name="Walter F."/>
            <person name="Albersmeier A."/>
            <person name="Kalinowski J."/>
            <person name="Ruckert C."/>
        </authorList>
    </citation>
    <scope>NUCLEOTIDE SEQUENCE</scope>
    <source>
        <strain evidence="1">JCM 4646</strain>
    </source>
</reference>